<organism evidence="1 2">
    <name type="scientific">Synchytrium endobioticum</name>
    <dbReference type="NCBI Taxonomy" id="286115"/>
    <lineage>
        <taxon>Eukaryota</taxon>
        <taxon>Fungi</taxon>
        <taxon>Fungi incertae sedis</taxon>
        <taxon>Chytridiomycota</taxon>
        <taxon>Chytridiomycota incertae sedis</taxon>
        <taxon>Chytridiomycetes</taxon>
        <taxon>Synchytriales</taxon>
        <taxon>Synchytriaceae</taxon>
        <taxon>Synchytrium</taxon>
    </lineage>
</organism>
<evidence type="ECO:0000313" key="1">
    <source>
        <dbReference type="EMBL" id="TPX47614.1"/>
    </source>
</evidence>
<dbReference type="VEuPathDB" id="FungiDB:SeMB42_g03271"/>
<gene>
    <name evidence="1" type="ORF">SeMB42_g03271</name>
</gene>
<comment type="caution">
    <text evidence="1">The sequence shown here is derived from an EMBL/GenBank/DDBJ whole genome shotgun (WGS) entry which is preliminary data.</text>
</comment>
<protein>
    <submittedName>
        <fullName evidence="1">Uncharacterized protein</fullName>
    </submittedName>
</protein>
<sequence length="83" mass="8833">MQYAILCRSLPLIVSRELPFTLSGSASAPSTDTGPHPGIPLIISQGSWVLEGMVNMVGESMGHKLWGHTISPMEGGPMCIEIL</sequence>
<dbReference type="AlphaFoldDB" id="A0A507D815"/>
<dbReference type="EMBL" id="QEAN01000113">
    <property type="protein sequence ID" value="TPX47614.1"/>
    <property type="molecule type" value="Genomic_DNA"/>
</dbReference>
<name>A0A507D815_9FUNG</name>
<accession>A0A507D815</accession>
<evidence type="ECO:0000313" key="2">
    <source>
        <dbReference type="Proteomes" id="UP000317494"/>
    </source>
</evidence>
<dbReference type="Proteomes" id="UP000317494">
    <property type="component" value="Unassembled WGS sequence"/>
</dbReference>
<reference evidence="1 2" key="1">
    <citation type="journal article" date="2019" name="Sci. Rep.">
        <title>Comparative genomics of chytrid fungi reveal insights into the obligate biotrophic and pathogenic lifestyle of Synchytrium endobioticum.</title>
        <authorList>
            <person name="van de Vossenberg B.T.L.H."/>
            <person name="Warris S."/>
            <person name="Nguyen H.D.T."/>
            <person name="van Gent-Pelzer M.P.E."/>
            <person name="Joly D.L."/>
            <person name="van de Geest H.C."/>
            <person name="Bonants P.J.M."/>
            <person name="Smith D.S."/>
            <person name="Levesque C.A."/>
            <person name="van der Lee T.A.J."/>
        </authorList>
    </citation>
    <scope>NUCLEOTIDE SEQUENCE [LARGE SCALE GENOMIC DNA]</scope>
    <source>
        <strain evidence="1 2">MB42</strain>
    </source>
</reference>
<proteinExistence type="predicted"/>
<keyword evidence="2" id="KW-1185">Reference proteome</keyword>